<organism evidence="1 3">
    <name type="scientific">Bacillus canaveralius</name>
    <dbReference type="NCBI Taxonomy" id="1403243"/>
    <lineage>
        <taxon>Bacteria</taxon>
        <taxon>Bacillati</taxon>
        <taxon>Bacillota</taxon>
        <taxon>Bacilli</taxon>
        <taxon>Bacillales</taxon>
        <taxon>Bacillaceae</taxon>
        <taxon>Bacillus</taxon>
    </lineage>
</organism>
<reference evidence="2 4" key="2">
    <citation type="submission" date="2017-12" db="EMBL/GenBank/DDBJ databases">
        <title>Comparative Functional Genomics of Dry Heat Resistant strains isolated from the Viking Spacecraft.</title>
        <authorList>
            <person name="Seuylemezian A."/>
            <person name="Cooper K."/>
            <person name="Vaishampayan P."/>
        </authorList>
    </citation>
    <scope>NUCLEOTIDE SEQUENCE [LARGE SCALE GENOMIC DNA]</scope>
    <source>
        <strain evidence="2 4">ATCC 29669</strain>
    </source>
</reference>
<protein>
    <submittedName>
        <fullName evidence="1">Spore coat protein CotJA</fullName>
    </submittedName>
</protein>
<evidence type="ECO:0000313" key="2">
    <source>
        <dbReference type="EMBL" id="PLR97025.1"/>
    </source>
</evidence>
<dbReference type="EMBL" id="PGVA01000024">
    <property type="protein sequence ID" value="PLR82971.1"/>
    <property type="molecule type" value="Genomic_DNA"/>
</dbReference>
<dbReference type="InterPro" id="IPR020256">
    <property type="entry name" value="Spore_coat_CotJA"/>
</dbReference>
<dbReference type="AlphaFoldDB" id="A0A2N5GMB7"/>
<sequence>MTDQQKQTFSRLKAYRPFHSVYDPCRPIGVKFYSTPPQLYLGFQPANLQQFSAHEALKKGTLWPVFWDYYNNPYETKGRERE</sequence>
<comment type="caution">
    <text evidence="1">The sequence shown here is derived from an EMBL/GenBank/DDBJ whole genome shotgun (WGS) entry which is preliminary data.</text>
</comment>
<dbReference type="Proteomes" id="UP000235114">
    <property type="component" value="Unassembled WGS sequence"/>
</dbReference>
<evidence type="ECO:0000313" key="1">
    <source>
        <dbReference type="EMBL" id="PLR82971.1"/>
    </source>
</evidence>
<reference evidence="1 3" key="1">
    <citation type="submission" date="2017-11" db="EMBL/GenBank/DDBJ databases">
        <title>Comparitive Functional Genomics of Dry Heat Resistant strains isolated from the Viking Spacecraft.</title>
        <authorList>
            <person name="Seuylemezian A."/>
            <person name="Cooper K."/>
            <person name="Vaishampayan P."/>
        </authorList>
    </citation>
    <scope>NUCLEOTIDE SEQUENCE [LARGE SCALE GENOMIC DNA]</scope>
    <source>
        <strain evidence="1 3">M4.6</strain>
    </source>
</reference>
<dbReference type="Pfam" id="PF11007">
    <property type="entry name" value="CotJA"/>
    <property type="match status" value="1"/>
</dbReference>
<gene>
    <name evidence="1" type="ORF">CU635_10880</name>
    <name evidence="2" type="ORF">CVD25_10320</name>
</gene>
<keyword evidence="1" id="KW-0946">Virion</keyword>
<evidence type="ECO:0000313" key="3">
    <source>
        <dbReference type="Proteomes" id="UP000234951"/>
    </source>
</evidence>
<dbReference type="RefSeq" id="WP_101577386.1">
    <property type="nucleotide sequence ID" value="NZ_PGVA01000024.1"/>
</dbReference>
<name>A0A2N5GMB7_9BACI</name>
<keyword evidence="4" id="KW-1185">Reference proteome</keyword>
<dbReference type="Proteomes" id="UP000234951">
    <property type="component" value="Unassembled WGS sequence"/>
</dbReference>
<proteinExistence type="predicted"/>
<keyword evidence="1" id="KW-0167">Capsid protein</keyword>
<evidence type="ECO:0000313" key="4">
    <source>
        <dbReference type="Proteomes" id="UP000235114"/>
    </source>
</evidence>
<dbReference type="EMBL" id="PGVD01000028">
    <property type="protein sequence ID" value="PLR97025.1"/>
    <property type="molecule type" value="Genomic_DNA"/>
</dbReference>
<accession>A0A2N5GMB7</accession>
<dbReference type="OrthoDB" id="2376696at2"/>